<sequence>MPSRKAVLLASVKIHARPGPARYKLIYLLPAPEADKQWKARDDLTEDDHVEMTSLFGGKTRGKLAPTIFNDKGQFRRQLGHLNSRIKRSEEKTQKPGMRRNSDLIADMTIEDVQIKCSAWKTFPAKFTTSLIFVFTRASGEAPSGGRAGMFRRAQVAGEAFAALLGQKRPILFAIPRCRVSSRAYLFNEKGERTGEPGHSLKELWDVLKVAKPDRDIYLVCVGLDAFTTNVQNYITIAKLYDHLSITIVVVVNEYFAGSKSSGRQAAEHA</sequence>
<dbReference type="RefSeq" id="XP_001803593.1">
    <property type="nucleotide sequence ID" value="XM_001803541.1"/>
</dbReference>
<dbReference type="AlphaFoldDB" id="Q0U4D1"/>
<dbReference type="KEGG" id="pno:SNOG_13383"/>
<evidence type="ECO:0000313" key="1">
    <source>
        <dbReference type="EMBL" id="EAT79267.1"/>
    </source>
</evidence>
<proteinExistence type="predicted"/>
<dbReference type="Proteomes" id="UP000001055">
    <property type="component" value="Unassembled WGS sequence"/>
</dbReference>
<organism evidence="1 2">
    <name type="scientific">Phaeosphaeria nodorum (strain SN15 / ATCC MYA-4574 / FGSC 10173)</name>
    <name type="common">Glume blotch fungus</name>
    <name type="synonym">Parastagonospora nodorum</name>
    <dbReference type="NCBI Taxonomy" id="321614"/>
    <lineage>
        <taxon>Eukaryota</taxon>
        <taxon>Fungi</taxon>
        <taxon>Dikarya</taxon>
        <taxon>Ascomycota</taxon>
        <taxon>Pezizomycotina</taxon>
        <taxon>Dothideomycetes</taxon>
        <taxon>Pleosporomycetidae</taxon>
        <taxon>Pleosporales</taxon>
        <taxon>Pleosporineae</taxon>
        <taxon>Phaeosphaeriaceae</taxon>
        <taxon>Parastagonospora</taxon>
    </lineage>
</organism>
<accession>Q0U4D1</accession>
<evidence type="ECO:0000313" key="2">
    <source>
        <dbReference type="Proteomes" id="UP000001055"/>
    </source>
</evidence>
<dbReference type="GeneID" id="5980510"/>
<reference evidence="2" key="1">
    <citation type="journal article" date="2007" name="Plant Cell">
        <title>Dothideomycete-plant interactions illuminated by genome sequencing and EST analysis of the wheat pathogen Stagonospora nodorum.</title>
        <authorList>
            <person name="Hane J.K."/>
            <person name="Lowe R.G."/>
            <person name="Solomon P.S."/>
            <person name="Tan K.C."/>
            <person name="Schoch C.L."/>
            <person name="Spatafora J.W."/>
            <person name="Crous P.W."/>
            <person name="Kodira C."/>
            <person name="Birren B.W."/>
            <person name="Galagan J.E."/>
            <person name="Torriani S.F."/>
            <person name="McDonald B.A."/>
            <person name="Oliver R.P."/>
        </authorList>
    </citation>
    <scope>NUCLEOTIDE SEQUENCE [LARGE SCALE GENOMIC DNA]</scope>
    <source>
        <strain evidence="2">SN15 / ATCC MYA-4574 / FGSC 10173</strain>
    </source>
</reference>
<dbReference type="InParanoid" id="Q0U4D1"/>
<dbReference type="VEuPathDB" id="FungiDB:JI435_133830"/>
<gene>
    <name evidence="1" type="ORF">SNOG_13383</name>
</gene>
<protein>
    <submittedName>
        <fullName evidence="1">Uncharacterized protein</fullName>
    </submittedName>
</protein>
<name>Q0U4D1_PHANO</name>
<dbReference type="EMBL" id="CH445350">
    <property type="protein sequence ID" value="EAT79267.1"/>
    <property type="molecule type" value="Genomic_DNA"/>
</dbReference>